<evidence type="ECO:0000313" key="2">
    <source>
        <dbReference type="EMBL" id="MRH44955.1"/>
    </source>
</evidence>
<feature type="transmembrane region" description="Helical" evidence="1">
    <location>
        <begin position="167"/>
        <end position="191"/>
    </location>
</feature>
<comment type="caution">
    <text evidence="2">The sequence shown here is derived from an EMBL/GenBank/DDBJ whole genome shotgun (WGS) entry which is preliminary data.</text>
</comment>
<dbReference type="EMBL" id="WJNG01000021">
    <property type="protein sequence ID" value="MRH44955.1"/>
    <property type="molecule type" value="Genomic_DNA"/>
</dbReference>
<dbReference type="AlphaFoldDB" id="A0A6A8DGY8"/>
<sequence>MNLMDFIEITMLFMIAAGSIGCFYFIRLDWRRFGFLFIISLLTANLACYMFTRIGLYSFPNNVLHGAFLIPYGLVSTLFPFIVMFGVRYSPERWVFKIPFYWTVIHLGVLGEVILKNTTIFKFEDEWNLWNSYTLWWVFFLLFEILGSKIIPPYLRKPILSESFRYGKWAWIVVHVILILTIFLAGVYTGVTLIN</sequence>
<feature type="transmembrane region" description="Helical" evidence="1">
    <location>
        <begin position="6"/>
        <end position="26"/>
    </location>
</feature>
<proteinExistence type="predicted"/>
<accession>A0A6A8DGY8</accession>
<protein>
    <submittedName>
        <fullName evidence="2">Uncharacterized protein</fullName>
    </submittedName>
</protein>
<organism evidence="2 3">
    <name type="scientific">Aquibacillus halophilus</name>
    <dbReference type="NCBI Taxonomy" id="930132"/>
    <lineage>
        <taxon>Bacteria</taxon>
        <taxon>Bacillati</taxon>
        <taxon>Bacillota</taxon>
        <taxon>Bacilli</taxon>
        <taxon>Bacillales</taxon>
        <taxon>Bacillaceae</taxon>
        <taxon>Aquibacillus</taxon>
    </lineage>
</organism>
<keyword evidence="1" id="KW-1133">Transmembrane helix</keyword>
<feature type="transmembrane region" description="Helical" evidence="1">
    <location>
        <begin position="135"/>
        <end position="155"/>
    </location>
</feature>
<evidence type="ECO:0000256" key="1">
    <source>
        <dbReference type="SAM" id="Phobius"/>
    </source>
</evidence>
<name>A0A6A8DGY8_9BACI</name>
<keyword evidence="3" id="KW-1185">Reference proteome</keyword>
<reference evidence="2" key="1">
    <citation type="submission" date="2019-11" db="EMBL/GenBank/DDBJ databases">
        <authorList>
            <person name="Li J."/>
        </authorList>
    </citation>
    <scope>NUCLEOTIDE SEQUENCE</scope>
    <source>
        <strain evidence="2">B6B</strain>
    </source>
</reference>
<dbReference type="Proteomes" id="UP000799092">
    <property type="component" value="Unassembled WGS sequence"/>
</dbReference>
<dbReference type="NCBIfam" id="NF041644">
    <property type="entry name" value="CBO0543_fam"/>
    <property type="match status" value="1"/>
</dbReference>
<keyword evidence="1" id="KW-0472">Membrane</keyword>
<feature type="transmembrane region" description="Helical" evidence="1">
    <location>
        <begin position="33"/>
        <end position="52"/>
    </location>
</feature>
<feature type="transmembrane region" description="Helical" evidence="1">
    <location>
        <begin position="64"/>
        <end position="87"/>
    </location>
</feature>
<dbReference type="OrthoDB" id="2964736at2"/>
<evidence type="ECO:0000313" key="3">
    <source>
        <dbReference type="Proteomes" id="UP000799092"/>
    </source>
</evidence>
<feature type="transmembrane region" description="Helical" evidence="1">
    <location>
        <begin position="94"/>
        <end position="115"/>
    </location>
</feature>
<keyword evidence="1" id="KW-0812">Transmembrane</keyword>
<gene>
    <name evidence="2" type="ORF">GH741_20125</name>
</gene>
<dbReference type="InterPro" id="IPR048147">
    <property type="entry name" value="CBO0543-like"/>
</dbReference>